<feature type="transmembrane region" description="Helical" evidence="7">
    <location>
        <begin position="79"/>
        <end position="97"/>
    </location>
</feature>
<keyword evidence="6 7" id="KW-0472">Membrane</keyword>
<dbReference type="Pfam" id="PF01694">
    <property type="entry name" value="Rhomboid"/>
    <property type="match status" value="1"/>
</dbReference>
<dbReference type="AlphaFoldDB" id="A0A9X3YHA2"/>
<proteinExistence type="inferred from homology"/>
<evidence type="ECO:0000313" key="10">
    <source>
        <dbReference type="Proteomes" id="UP001139971"/>
    </source>
</evidence>
<evidence type="ECO:0000313" key="9">
    <source>
        <dbReference type="EMBL" id="MDC8012247.1"/>
    </source>
</evidence>
<dbReference type="GO" id="GO:0016020">
    <property type="term" value="C:membrane"/>
    <property type="evidence" value="ECO:0007669"/>
    <property type="project" value="UniProtKB-SubCell"/>
</dbReference>
<comment type="subcellular location">
    <subcellularLocation>
        <location evidence="1">Membrane</location>
        <topology evidence="1">Multi-pass membrane protein</topology>
    </subcellularLocation>
</comment>
<dbReference type="InterPro" id="IPR050925">
    <property type="entry name" value="Rhomboid_protease_S54"/>
</dbReference>
<evidence type="ECO:0000256" key="1">
    <source>
        <dbReference type="ARBA" id="ARBA00004141"/>
    </source>
</evidence>
<evidence type="ECO:0000256" key="6">
    <source>
        <dbReference type="ARBA" id="ARBA00023136"/>
    </source>
</evidence>
<reference evidence="9" key="1">
    <citation type="submission" date="2023-02" db="EMBL/GenBank/DDBJ databases">
        <title>Tahibacter soli sp. nov. isolated from soil.</title>
        <authorList>
            <person name="Baek J.H."/>
            <person name="Lee J.K."/>
            <person name="Choi D.G."/>
            <person name="Jeon C.O."/>
        </authorList>
    </citation>
    <scope>NUCLEOTIDE SEQUENCE</scope>
    <source>
        <strain evidence="9">BL</strain>
    </source>
</reference>
<evidence type="ECO:0000256" key="5">
    <source>
        <dbReference type="ARBA" id="ARBA00022989"/>
    </source>
</evidence>
<name>A0A9X3YHA2_9GAMM</name>
<dbReference type="InterPro" id="IPR035952">
    <property type="entry name" value="Rhomboid-like_sf"/>
</dbReference>
<comment type="caution">
    <text evidence="9">The sequence shown here is derived from an EMBL/GenBank/DDBJ whole genome shotgun (WGS) entry which is preliminary data.</text>
</comment>
<dbReference type="RefSeq" id="WP_263543495.1">
    <property type="nucleotide sequence ID" value="NZ_JAOVZO020000003.1"/>
</dbReference>
<gene>
    <name evidence="9" type="ORF">OD750_006765</name>
</gene>
<dbReference type="PANTHER" id="PTHR43731">
    <property type="entry name" value="RHOMBOID PROTEASE"/>
    <property type="match status" value="1"/>
</dbReference>
<comment type="similarity">
    <text evidence="2">Belongs to the peptidase S54 family.</text>
</comment>
<evidence type="ECO:0000256" key="4">
    <source>
        <dbReference type="ARBA" id="ARBA00022801"/>
    </source>
</evidence>
<accession>A0A9X3YHA2</accession>
<evidence type="ECO:0000256" key="2">
    <source>
        <dbReference type="ARBA" id="ARBA00009045"/>
    </source>
</evidence>
<dbReference type="Proteomes" id="UP001139971">
    <property type="component" value="Unassembled WGS sequence"/>
</dbReference>
<dbReference type="PANTHER" id="PTHR43731:SF14">
    <property type="entry name" value="PRESENILIN-ASSOCIATED RHOMBOID-LIKE PROTEIN, MITOCHONDRIAL"/>
    <property type="match status" value="1"/>
</dbReference>
<feature type="transmembrane region" description="Helical" evidence="7">
    <location>
        <begin position="175"/>
        <end position="198"/>
    </location>
</feature>
<evidence type="ECO:0000256" key="3">
    <source>
        <dbReference type="ARBA" id="ARBA00022692"/>
    </source>
</evidence>
<dbReference type="Gene3D" id="1.20.1540.10">
    <property type="entry name" value="Rhomboid-like"/>
    <property type="match status" value="1"/>
</dbReference>
<organism evidence="9 10">
    <name type="scientific">Tahibacter soli</name>
    <dbReference type="NCBI Taxonomy" id="2983605"/>
    <lineage>
        <taxon>Bacteria</taxon>
        <taxon>Pseudomonadati</taxon>
        <taxon>Pseudomonadota</taxon>
        <taxon>Gammaproteobacteria</taxon>
        <taxon>Lysobacterales</taxon>
        <taxon>Rhodanobacteraceae</taxon>
        <taxon>Tahibacter</taxon>
    </lineage>
</organism>
<dbReference type="EMBL" id="JAOVZO020000003">
    <property type="protein sequence ID" value="MDC8012247.1"/>
    <property type="molecule type" value="Genomic_DNA"/>
</dbReference>
<dbReference type="EC" id="3.4.21.105" evidence="9"/>
<dbReference type="InterPro" id="IPR022764">
    <property type="entry name" value="Peptidase_S54_rhomboid_dom"/>
</dbReference>
<dbReference type="SUPFAM" id="SSF144091">
    <property type="entry name" value="Rhomboid-like"/>
    <property type="match status" value="1"/>
</dbReference>
<dbReference type="GO" id="GO:0004252">
    <property type="term" value="F:serine-type endopeptidase activity"/>
    <property type="evidence" value="ECO:0007669"/>
    <property type="project" value="InterPro"/>
</dbReference>
<sequence length="215" mass="23914">MSVTFIIIGITVVVSFLAFNDRRLMDRLVLWPPAVQRDGQYYRLLTHGFVHGDGMHLLFNMLTLYFFGPSIERLLGAMAGPWAYPAFYVAAIIVSILPWQHAHRNRSDVASLGASGAVCAVLFAYILFDPWATLLLFFVVPAPAIVLAIGYVAYSIYMDRRTDRGTGAKINHNAHLWGAAFGIAFMLVVEPSVLGHFLDRLAHPRFSPMGHFGAF</sequence>
<feature type="transmembrane region" description="Helical" evidence="7">
    <location>
        <begin position="109"/>
        <end position="128"/>
    </location>
</feature>
<keyword evidence="9" id="KW-0645">Protease</keyword>
<keyword evidence="5 7" id="KW-1133">Transmembrane helix</keyword>
<evidence type="ECO:0000259" key="8">
    <source>
        <dbReference type="Pfam" id="PF01694"/>
    </source>
</evidence>
<feature type="transmembrane region" description="Helical" evidence="7">
    <location>
        <begin position="6"/>
        <end position="24"/>
    </location>
</feature>
<feature type="transmembrane region" description="Helical" evidence="7">
    <location>
        <begin position="134"/>
        <end position="154"/>
    </location>
</feature>
<protein>
    <submittedName>
        <fullName evidence="9">Rhomboid family intramembrane serine protease</fullName>
        <ecNumber evidence="9">3.4.21.105</ecNumber>
    </submittedName>
</protein>
<keyword evidence="3 7" id="KW-0812">Transmembrane</keyword>
<feature type="domain" description="Peptidase S54 rhomboid" evidence="8">
    <location>
        <begin position="39"/>
        <end position="189"/>
    </location>
</feature>
<keyword evidence="4 9" id="KW-0378">Hydrolase</keyword>
<evidence type="ECO:0000256" key="7">
    <source>
        <dbReference type="SAM" id="Phobius"/>
    </source>
</evidence>
<keyword evidence="10" id="KW-1185">Reference proteome</keyword>
<dbReference type="GO" id="GO:0006508">
    <property type="term" value="P:proteolysis"/>
    <property type="evidence" value="ECO:0007669"/>
    <property type="project" value="UniProtKB-KW"/>
</dbReference>